<accession>A0A3B6VKN2</accession>
<sequence>MDFFKSIVVFLLLAKISFGAFYFAPSTNMPSTNSTENKKPIIENNETLSSEYSIDTNSVKSIFEMKGTNIINQNGVISSSVIPTDGYKSHPFRYTEVTFILAGFLSYSYASLIVFGLDALENSFVQPSTSGRSRYKSLWISATIFEITAGVIFGATVAYDSYQRIYGKKKDGLSFSFVPYYEPFQNDAGFMFTLNYPYN</sequence>
<dbReference type="AlphaFoldDB" id="A0A3B6VKN2"/>
<dbReference type="KEGG" id="bpip:BPP43_01920"/>
<keyword evidence="1" id="KW-1133">Transmembrane helix</keyword>
<feature type="transmembrane region" description="Helical" evidence="1">
    <location>
        <begin position="97"/>
        <end position="117"/>
    </location>
</feature>
<keyword evidence="1" id="KW-0472">Membrane</keyword>
<feature type="transmembrane region" description="Helical" evidence="1">
    <location>
        <begin position="137"/>
        <end position="159"/>
    </location>
</feature>
<evidence type="ECO:0000313" key="2">
    <source>
        <dbReference type="EMBL" id="AGA65714.1"/>
    </source>
</evidence>
<protein>
    <submittedName>
        <fullName evidence="2">Uncharacterized protein</fullName>
    </submittedName>
</protein>
<name>A0A3B6VKN2_BRAPL</name>
<organism evidence="2 3">
    <name type="scientific">Brachyspira pilosicoli P43/6/78</name>
    <dbReference type="NCBI Taxonomy" id="1042417"/>
    <lineage>
        <taxon>Bacteria</taxon>
        <taxon>Pseudomonadati</taxon>
        <taxon>Spirochaetota</taxon>
        <taxon>Spirochaetia</taxon>
        <taxon>Brachyspirales</taxon>
        <taxon>Brachyspiraceae</taxon>
        <taxon>Brachyspira</taxon>
    </lineage>
</organism>
<evidence type="ECO:0000313" key="3">
    <source>
        <dbReference type="Proteomes" id="UP000010793"/>
    </source>
</evidence>
<dbReference type="Proteomes" id="UP000010793">
    <property type="component" value="Chromosome"/>
</dbReference>
<evidence type="ECO:0000256" key="1">
    <source>
        <dbReference type="SAM" id="Phobius"/>
    </source>
</evidence>
<dbReference type="EMBL" id="CP002873">
    <property type="protein sequence ID" value="AGA65714.1"/>
    <property type="molecule type" value="Genomic_DNA"/>
</dbReference>
<dbReference type="RefSeq" id="WP_014932930.1">
    <property type="nucleotide sequence ID" value="NC_019908.1"/>
</dbReference>
<keyword evidence="3" id="KW-1185">Reference proteome</keyword>
<gene>
    <name evidence="2" type="ORF">BPP43_01920</name>
</gene>
<reference evidence="2 3" key="1">
    <citation type="journal article" date="2013" name="Genome Announc.">
        <title>Complete Genome Sequence of the Porcine Strain Brachyspira pilosicoli P43/6/78(T.).</title>
        <authorList>
            <person name="Lin C."/>
            <person name="den Bakker H.C."/>
            <person name="Suzuki H."/>
            <person name="Lefebure T."/>
            <person name="Ponnala L."/>
            <person name="Sun Q."/>
            <person name="Stanhope M.J."/>
            <person name="Wiedmann M."/>
            <person name="Duhamel G.E."/>
        </authorList>
    </citation>
    <scope>NUCLEOTIDE SEQUENCE [LARGE SCALE GENOMIC DNA]</scope>
    <source>
        <strain evidence="2 3">P43/6/78</strain>
    </source>
</reference>
<proteinExistence type="predicted"/>
<keyword evidence="1" id="KW-0812">Transmembrane</keyword>
<feature type="transmembrane region" description="Helical" evidence="1">
    <location>
        <begin position="6"/>
        <end position="24"/>
    </location>
</feature>